<dbReference type="SUPFAM" id="SSF161070">
    <property type="entry name" value="SNF-like"/>
    <property type="match status" value="1"/>
</dbReference>
<feature type="transmembrane region" description="Helical" evidence="8">
    <location>
        <begin position="498"/>
        <end position="521"/>
    </location>
</feature>
<feature type="transmembrane region" description="Helical" evidence="8">
    <location>
        <begin position="116"/>
        <end position="138"/>
    </location>
</feature>
<evidence type="ECO:0000256" key="4">
    <source>
        <dbReference type="ARBA" id="ARBA00022847"/>
    </source>
</evidence>
<feature type="binding site" evidence="7">
    <location>
        <position position="436"/>
    </location>
    <ligand>
        <name>Na(+)</name>
        <dbReference type="ChEBI" id="CHEBI:29101"/>
        <label>1</label>
    </ligand>
</feature>
<keyword evidence="7" id="KW-0915">Sodium</keyword>
<dbReference type="STRING" id="6280.A0A0N4T1K2"/>
<feature type="transmembrane region" description="Helical" evidence="8">
    <location>
        <begin position="600"/>
        <end position="617"/>
    </location>
</feature>
<feature type="transmembrane region" description="Helical" evidence="8">
    <location>
        <begin position="81"/>
        <end position="104"/>
    </location>
</feature>
<feature type="transmembrane region" description="Helical" evidence="8">
    <location>
        <begin position="560"/>
        <end position="580"/>
    </location>
</feature>
<evidence type="ECO:0000256" key="3">
    <source>
        <dbReference type="ARBA" id="ARBA00022692"/>
    </source>
</evidence>
<feature type="transmembrane region" description="Helical" evidence="8">
    <location>
        <begin position="145"/>
        <end position="161"/>
    </location>
</feature>
<keyword evidence="7" id="KW-0479">Metal-binding</keyword>
<keyword evidence="2" id="KW-0813">Transport</keyword>
<evidence type="ECO:0000256" key="8">
    <source>
        <dbReference type="SAM" id="Phobius"/>
    </source>
</evidence>
<dbReference type="GO" id="GO:0005283">
    <property type="term" value="F:amino acid:sodium symporter activity"/>
    <property type="evidence" value="ECO:0007669"/>
    <property type="project" value="TreeGrafter"/>
</dbReference>
<dbReference type="PRINTS" id="PR00176">
    <property type="entry name" value="NANEUSMPORT"/>
</dbReference>
<gene>
    <name evidence="9" type="ORF">BPAG_LOCUS2022</name>
</gene>
<keyword evidence="10" id="KW-1185">Reference proteome</keyword>
<feature type="transmembrane region" description="Helical" evidence="8">
    <location>
        <begin position="467"/>
        <end position="486"/>
    </location>
</feature>
<feature type="binding site" evidence="7">
    <location>
        <position position="67"/>
    </location>
    <ligand>
        <name>Na(+)</name>
        <dbReference type="ChEBI" id="CHEBI:29101"/>
        <label>1</label>
    </ligand>
</feature>
<proteinExistence type="predicted"/>
<evidence type="ECO:0000256" key="1">
    <source>
        <dbReference type="ARBA" id="ARBA00004141"/>
    </source>
</evidence>
<dbReference type="PANTHER" id="PTHR11616">
    <property type="entry name" value="SODIUM/CHLORIDE DEPENDENT TRANSPORTER"/>
    <property type="match status" value="1"/>
</dbReference>
<dbReference type="EMBL" id="UZAD01000225">
    <property type="protein sequence ID" value="VDN83208.1"/>
    <property type="molecule type" value="Genomic_DNA"/>
</dbReference>
<feature type="transmembrane region" description="Helical" evidence="8">
    <location>
        <begin position="347"/>
        <end position="368"/>
    </location>
</feature>
<feature type="transmembrane region" description="Helical" evidence="8">
    <location>
        <begin position="264"/>
        <end position="289"/>
    </location>
</feature>
<name>A0A0N4T1K2_BRUPA</name>
<evidence type="ECO:0000256" key="6">
    <source>
        <dbReference type="ARBA" id="ARBA00023136"/>
    </source>
</evidence>
<protein>
    <submittedName>
        <fullName evidence="11">Transporter</fullName>
    </submittedName>
</protein>
<keyword evidence="5 8" id="KW-1133">Transmembrane helix</keyword>
<keyword evidence="6 8" id="KW-0472">Membrane</keyword>
<dbReference type="Proteomes" id="UP000278627">
    <property type="component" value="Unassembled WGS sequence"/>
</dbReference>
<sequence>MRILMPLSKCAKMSSSTVNEEVKMWFEERSWSNLKMSSMLVEEWRDLWPIKIDVIVASLAYVFATTNFLNLPGLILQNGGLAFIVAYGASLFVCVLPIIVMEFSVGQLTGRAPIEALHNICPLFKGVGVAQVIFSLFILARMTRYLAWLMLYLFHLFWAILSGRPGLPWLHCRSFPELQTLPCEEAGSVANLSYATTTKLNTLSAHSSLVQFMTMLERPSSNIAETGHLQYYILASMGIVWLLVFLATFFGVRWLGKARIWLKVIHFTFIMPVVLLCLLLVRALTLQGLPEILVKFYKTTDWQRMTDYLMWKAAIEQAVFATGIGFGTFITIASYNKRTNNLVGDAWIILFGHIVLTLIQVFTILGFIGHLCVRLGLQPIELLDRGEAQMWHILAYMSYVPDTRTWTAILLFMCIFVLLNIFASFYYYFLVSCHCLMFQCPYLLTLNILATFEDAFGENSSRCFPRFVLDLFICCIAFAASFYFATQGGRYAYELVDGYLRYVTLWIILFFEMLAVGWFYYQDTGTVVMGKQVFIIGAHRLGKDLHGMLRQACCWCLGHFILYFIYLLPAVPFVVATLNLIHYDYSTYSSGIHEWKYSELLGWAIALIPLLPIPLFMQFKICRTCIKGPGVTRWQKLKNAISSPLSYEVIKPPPSSAMQRYSSDTPGYILLPQAPLAEPEVFNEVMRIENQI</sequence>
<feature type="transmembrane region" description="Helical" evidence="8">
    <location>
        <begin position="229"/>
        <end position="252"/>
    </location>
</feature>
<evidence type="ECO:0000313" key="9">
    <source>
        <dbReference type="EMBL" id="VDN83208.1"/>
    </source>
</evidence>
<dbReference type="GO" id="GO:0005886">
    <property type="term" value="C:plasma membrane"/>
    <property type="evidence" value="ECO:0007669"/>
    <property type="project" value="TreeGrafter"/>
</dbReference>
<reference evidence="11" key="1">
    <citation type="submission" date="2016-04" db="UniProtKB">
        <authorList>
            <consortium name="WormBaseParasite"/>
        </authorList>
    </citation>
    <scope>IDENTIFICATION</scope>
</reference>
<comment type="subcellular location">
    <subcellularLocation>
        <location evidence="1">Membrane</location>
        <topology evidence="1">Multi-pass membrane protein</topology>
    </subcellularLocation>
</comment>
<dbReference type="GO" id="GO:0089718">
    <property type="term" value="P:amino acid import across plasma membrane"/>
    <property type="evidence" value="ECO:0007669"/>
    <property type="project" value="TreeGrafter"/>
</dbReference>
<evidence type="ECO:0000256" key="5">
    <source>
        <dbReference type="ARBA" id="ARBA00022989"/>
    </source>
</evidence>
<reference evidence="9 10" key="2">
    <citation type="submission" date="2018-11" db="EMBL/GenBank/DDBJ databases">
        <authorList>
            <consortium name="Pathogen Informatics"/>
        </authorList>
    </citation>
    <scope>NUCLEOTIDE SEQUENCE [LARGE SCALE GENOMIC DNA]</scope>
</reference>
<evidence type="ECO:0000313" key="10">
    <source>
        <dbReference type="Proteomes" id="UP000278627"/>
    </source>
</evidence>
<evidence type="ECO:0000313" key="11">
    <source>
        <dbReference type="WBParaSite" id="BPAG_0000205201-mRNA-1"/>
    </source>
</evidence>
<evidence type="ECO:0000256" key="7">
    <source>
        <dbReference type="PIRSR" id="PIRSR600175-1"/>
    </source>
</evidence>
<organism evidence="11">
    <name type="scientific">Brugia pahangi</name>
    <name type="common">Filarial nematode worm</name>
    <dbReference type="NCBI Taxonomy" id="6280"/>
    <lineage>
        <taxon>Eukaryota</taxon>
        <taxon>Metazoa</taxon>
        <taxon>Ecdysozoa</taxon>
        <taxon>Nematoda</taxon>
        <taxon>Chromadorea</taxon>
        <taxon>Rhabditida</taxon>
        <taxon>Spirurina</taxon>
        <taxon>Spiruromorpha</taxon>
        <taxon>Filarioidea</taxon>
        <taxon>Onchocercidae</taxon>
        <taxon>Brugia</taxon>
    </lineage>
</organism>
<dbReference type="GO" id="GO:0046872">
    <property type="term" value="F:metal ion binding"/>
    <property type="evidence" value="ECO:0007669"/>
    <property type="project" value="UniProtKB-KW"/>
</dbReference>
<dbReference type="GO" id="GO:0015179">
    <property type="term" value="F:L-amino acid transmembrane transporter activity"/>
    <property type="evidence" value="ECO:0007669"/>
    <property type="project" value="TreeGrafter"/>
</dbReference>
<dbReference type="Pfam" id="PF00209">
    <property type="entry name" value="SNF"/>
    <property type="match status" value="1"/>
</dbReference>
<dbReference type="InterPro" id="IPR000175">
    <property type="entry name" value="Na/ntran_symport"/>
</dbReference>
<feature type="transmembrane region" description="Helical" evidence="8">
    <location>
        <begin position="48"/>
        <end position="69"/>
    </location>
</feature>
<accession>A0A0N4T1K2</accession>
<dbReference type="InterPro" id="IPR037272">
    <property type="entry name" value="SNS_sf"/>
</dbReference>
<dbReference type="PROSITE" id="PS50267">
    <property type="entry name" value="NA_NEUROTRAN_SYMP_3"/>
    <property type="match status" value="1"/>
</dbReference>
<keyword evidence="3 8" id="KW-0812">Transmembrane</keyword>
<dbReference type="WBParaSite" id="BPAG_0000205201-mRNA-1">
    <property type="protein sequence ID" value="BPAG_0000205201-mRNA-1"/>
    <property type="gene ID" value="BPAG_0000205201"/>
</dbReference>
<evidence type="ECO:0000256" key="2">
    <source>
        <dbReference type="ARBA" id="ARBA00022448"/>
    </source>
</evidence>
<dbReference type="PANTHER" id="PTHR11616:SF295">
    <property type="entry name" value="SODIUM: NEUROTRANSMITTER SYMPORTER FAMILY"/>
    <property type="match status" value="1"/>
</dbReference>
<keyword evidence="4" id="KW-0769">Symport</keyword>
<feature type="transmembrane region" description="Helical" evidence="8">
    <location>
        <begin position="406"/>
        <end position="429"/>
    </location>
</feature>
<dbReference type="AlphaFoldDB" id="A0A0N4T1K2"/>
<feature type="transmembrane region" description="Helical" evidence="8">
    <location>
        <begin position="309"/>
        <end position="335"/>
    </location>
</feature>